<sequence length="69" mass="7476">MLASGVSPNAYTYTVLVKGLARDSKILKAHKYLLEMMSMGIRPSAPQSTLLLLHLQPPNYPASLHSPGV</sequence>
<dbReference type="Pfam" id="PF12854">
    <property type="entry name" value="PPR_1"/>
    <property type="match status" value="1"/>
</dbReference>
<protein>
    <recommendedName>
        <fullName evidence="5">Pentatricopeptide repeat-containing protein</fullName>
    </recommendedName>
</protein>
<keyword evidence="1" id="KW-0677">Repeat</keyword>
<dbReference type="PROSITE" id="PS51375">
    <property type="entry name" value="PPR"/>
    <property type="match status" value="1"/>
</dbReference>
<dbReference type="Gene3D" id="1.25.40.10">
    <property type="entry name" value="Tetratricopeptide repeat domain"/>
    <property type="match status" value="1"/>
</dbReference>
<evidence type="ECO:0000313" key="4">
    <source>
        <dbReference type="Proteomes" id="UP001412067"/>
    </source>
</evidence>
<dbReference type="EMBL" id="JBBWWR010000019">
    <property type="protein sequence ID" value="KAK8942122.1"/>
    <property type="molecule type" value="Genomic_DNA"/>
</dbReference>
<evidence type="ECO:0000256" key="2">
    <source>
        <dbReference type="PROSITE-ProRule" id="PRU00708"/>
    </source>
</evidence>
<proteinExistence type="predicted"/>
<dbReference type="InterPro" id="IPR011990">
    <property type="entry name" value="TPR-like_helical_dom_sf"/>
</dbReference>
<evidence type="ECO:0008006" key="5">
    <source>
        <dbReference type="Google" id="ProtNLM"/>
    </source>
</evidence>
<dbReference type="InterPro" id="IPR002885">
    <property type="entry name" value="PPR_rpt"/>
</dbReference>
<evidence type="ECO:0000256" key="1">
    <source>
        <dbReference type="ARBA" id="ARBA00022737"/>
    </source>
</evidence>
<organism evidence="3 4">
    <name type="scientific">Platanthera guangdongensis</name>
    <dbReference type="NCBI Taxonomy" id="2320717"/>
    <lineage>
        <taxon>Eukaryota</taxon>
        <taxon>Viridiplantae</taxon>
        <taxon>Streptophyta</taxon>
        <taxon>Embryophyta</taxon>
        <taxon>Tracheophyta</taxon>
        <taxon>Spermatophyta</taxon>
        <taxon>Magnoliopsida</taxon>
        <taxon>Liliopsida</taxon>
        <taxon>Asparagales</taxon>
        <taxon>Orchidaceae</taxon>
        <taxon>Orchidoideae</taxon>
        <taxon>Orchideae</taxon>
        <taxon>Orchidinae</taxon>
        <taxon>Platanthera</taxon>
    </lineage>
</organism>
<accession>A0ABR2LKN8</accession>
<comment type="caution">
    <text evidence="3">The sequence shown here is derived from an EMBL/GenBank/DDBJ whole genome shotgun (WGS) entry which is preliminary data.</text>
</comment>
<gene>
    <name evidence="3" type="ORF">KSP40_PGU016468</name>
</gene>
<dbReference type="NCBIfam" id="TIGR00756">
    <property type="entry name" value="PPR"/>
    <property type="match status" value="1"/>
</dbReference>
<name>A0ABR2LKN8_9ASPA</name>
<reference evidence="3 4" key="1">
    <citation type="journal article" date="2022" name="Nat. Plants">
        <title>Genomes of leafy and leafless Platanthera orchids illuminate the evolution of mycoheterotrophy.</title>
        <authorList>
            <person name="Li M.H."/>
            <person name="Liu K.W."/>
            <person name="Li Z."/>
            <person name="Lu H.C."/>
            <person name="Ye Q.L."/>
            <person name="Zhang D."/>
            <person name="Wang J.Y."/>
            <person name="Li Y.F."/>
            <person name="Zhong Z.M."/>
            <person name="Liu X."/>
            <person name="Yu X."/>
            <person name="Liu D.K."/>
            <person name="Tu X.D."/>
            <person name="Liu B."/>
            <person name="Hao Y."/>
            <person name="Liao X.Y."/>
            <person name="Jiang Y.T."/>
            <person name="Sun W.H."/>
            <person name="Chen J."/>
            <person name="Chen Y.Q."/>
            <person name="Ai Y."/>
            <person name="Zhai J.W."/>
            <person name="Wu S.S."/>
            <person name="Zhou Z."/>
            <person name="Hsiao Y.Y."/>
            <person name="Wu W.L."/>
            <person name="Chen Y.Y."/>
            <person name="Lin Y.F."/>
            <person name="Hsu J.L."/>
            <person name="Li C.Y."/>
            <person name="Wang Z.W."/>
            <person name="Zhao X."/>
            <person name="Zhong W.Y."/>
            <person name="Ma X.K."/>
            <person name="Ma L."/>
            <person name="Huang J."/>
            <person name="Chen G.Z."/>
            <person name="Huang M.Z."/>
            <person name="Huang L."/>
            <person name="Peng D.H."/>
            <person name="Luo Y.B."/>
            <person name="Zou S.Q."/>
            <person name="Chen S.P."/>
            <person name="Lan S."/>
            <person name="Tsai W.C."/>
            <person name="Van de Peer Y."/>
            <person name="Liu Z.J."/>
        </authorList>
    </citation>
    <scope>NUCLEOTIDE SEQUENCE [LARGE SCALE GENOMIC DNA]</scope>
    <source>
        <strain evidence="3">Lor288</strain>
    </source>
</reference>
<keyword evidence="4" id="KW-1185">Reference proteome</keyword>
<evidence type="ECO:0000313" key="3">
    <source>
        <dbReference type="EMBL" id="KAK8942122.1"/>
    </source>
</evidence>
<feature type="repeat" description="PPR" evidence="2">
    <location>
        <begin position="9"/>
        <end position="43"/>
    </location>
</feature>
<dbReference type="Proteomes" id="UP001412067">
    <property type="component" value="Unassembled WGS sequence"/>
</dbReference>